<dbReference type="PANTHER" id="PTHR38701:SF1">
    <property type="entry name" value="UP-REGULATED DURING SEPTATION PROTEIN 1 DOMAIN-CONTAINING PROTEIN"/>
    <property type="match status" value="1"/>
</dbReference>
<feature type="compositionally biased region" description="Low complexity" evidence="1">
    <location>
        <begin position="393"/>
        <end position="419"/>
    </location>
</feature>
<reference evidence="2" key="3">
    <citation type="submission" date="2014-06" db="EMBL/GenBank/DDBJ databases">
        <authorList>
            <person name="Ju J."/>
            <person name="Zhang J."/>
        </authorList>
    </citation>
    <scope>NUCLEOTIDE SEQUENCE</scope>
    <source>
        <strain evidence="2">SscI8</strain>
    </source>
</reference>
<feature type="compositionally biased region" description="Polar residues" evidence="1">
    <location>
        <begin position="113"/>
        <end position="130"/>
    </location>
</feature>
<gene>
    <name evidence="3" type="primary">SSCI84350.1</name>
    <name evidence="2" type="ORF">SPSC_04221</name>
</gene>
<name>A0A0F7SD70_9BASI</name>
<dbReference type="PANTHER" id="PTHR38701">
    <property type="entry name" value="CHROMOSOME 8, WHOLE GENOME SHOTGUN SEQUENCE"/>
    <property type="match status" value="1"/>
</dbReference>
<dbReference type="Proteomes" id="UP000242770">
    <property type="component" value="Unassembled WGS sequence"/>
</dbReference>
<reference evidence="3" key="1">
    <citation type="submission" date="2014-06" db="EMBL/GenBank/DDBJ databases">
        <authorList>
            <person name="Berkman J.Paul."/>
        </authorList>
    </citation>
    <scope>NUCLEOTIDE SEQUENCE [LARGE SCALE GENOMIC DNA]</scope>
</reference>
<feature type="region of interest" description="Disordered" evidence="1">
    <location>
        <begin position="1"/>
        <end position="133"/>
    </location>
</feature>
<dbReference type="OrthoDB" id="2555519at2759"/>
<feature type="compositionally biased region" description="Polar residues" evidence="1">
    <location>
        <begin position="44"/>
        <end position="54"/>
    </location>
</feature>
<accession>A0A0F7SD70</accession>
<dbReference type="EMBL" id="CCFA01005116">
    <property type="protein sequence ID" value="CDW99764.1"/>
    <property type="molecule type" value="Genomic_DNA"/>
</dbReference>
<feature type="compositionally biased region" description="Polar residues" evidence="1">
    <location>
        <begin position="187"/>
        <end position="196"/>
    </location>
</feature>
<dbReference type="EMBL" id="LK056678">
    <property type="protein sequence ID" value="CDR88394.1"/>
    <property type="molecule type" value="Genomic_DNA"/>
</dbReference>
<keyword evidence="4" id="KW-1185">Reference proteome</keyword>
<reference evidence="4" key="2">
    <citation type="submission" date="2014-06" db="EMBL/GenBank/DDBJ databases">
        <authorList>
            <person name="Berkman P.J."/>
        </authorList>
    </citation>
    <scope>NUCLEOTIDE SEQUENCE [LARGE SCALE GENOMIC DNA]</scope>
</reference>
<proteinExistence type="predicted"/>
<evidence type="ECO:0000313" key="4">
    <source>
        <dbReference type="Proteomes" id="UP000242770"/>
    </source>
</evidence>
<evidence type="ECO:0000256" key="1">
    <source>
        <dbReference type="SAM" id="MobiDB-lite"/>
    </source>
</evidence>
<feature type="compositionally biased region" description="Basic and acidic residues" evidence="1">
    <location>
        <begin position="550"/>
        <end position="562"/>
    </location>
</feature>
<dbReference type="STRING" id="49012.A0A0F7SD70"/>
<feature type="region of interest" description="Disordered" evidence="1">
    <location>
        <begin position="538"/>
        <end position="662"/>
    </location>
</feature>
<feature type="compositionally biased region" description="Low complexity" evidence="1">
    <location>
        <begin position="172"/>
        <end position="186"/>
    </location>
</feature>
<evidence type="ECO:0000313" key="3">
    <source>
        <dbReference type="EMBL" id="CDW99764.1"/>
    </source>
</evidence>
<feature type="compositionally biased region" description="Polar residues" evidence="1">
    <location>
        <begin position="571"/>
        <end position="587"/>
    </location>
</feature>
<feature type="region of interest" description="Disordered" evidence="1">
    <location>
        <begin position="471"/>
        <end position="504"/>
    </location>
</feature>
<feature type="compositionally biased region" description="Low complexity" evidence="1">
    <location>
        <begin position="55"/>
        <end position="112"/>
    </location>
</feature>
<evidence type="ECO:0000313" key="2">
    <source>
        <dbReference type="EMBL" id="CDR88394.1"/>
    </source>
</evidence>
<protein>
    <submittedName>
        <fullName evidence="3">Uncharacterized protein</fullName>
    </submittedName>
</protein>
<feature type="compositionally biased region" description="Acidic residues" evidence="1">
    <location>
        <begin position="490"/>
        <end position="503"/>
    </location>
</feature>
<feature type="region of interest" description="Disordered" evidence="1">
    <location>
        <begin position="164"/>
        <end position="282"/>
    </location>
</feature>
<feature type="compositionally biased region" description="Polar residues" evidence="1">
    <location>
        <begin position="249"/>
        <end position="273"/>
    </location>
</feature>
<feature type="compositionally biased region" description="Low complexity" evidence="1">
    <location>
        <begin position="211"/>
        <end position="226"/>
    </location>
</feature>
<sequence length="662" mass="69212">MSQSMPTAVTKRKVMGRMDAGPSESPSSSVTPNARPRIVRAQHGYSSPSLSNQVTPTAARPTPGTGRARVDMSAFASPSSAASSPAMSSSLSSRPMSASSSTSTTITARLSAQSPTVRSTPTFHGRSGSTVGVGISSYKLGEARIDGAVDSNLASLRSPKIRARNGSVDFGAASPSVASPSVRASATSQLAPSASLRSPLPRADQSPFQKPSTPSTSTRPAASIPPRAHLSPQSTQETLDRAAVLSKNRAPSPNPTAASQAFIATTSSQQTSPAKPRPLTHNSEPILSARQTSMPVPAPAAAKLAEPTRDLNPINGSVALQDEQALYAISPSQSRGFPNTGAATRVEPAPAMTTGRAGLRSAPTLQRAALPPSFMDLAAAVAPLSPNAEHRSSFGSSALPSLSAAQPLSPSSETPRSPSEVGEAEEARVHRKLLDLEITNKSLMAINSALEVTKLKQAKEIRELKRRLRDGRGLPTAAAPRDSAGSAVFSDEDDLTESEDDDDVLVKEDPELEAAHQRCKDLVDHMVEQARKAILAEYDEPENTGGKVLHPAELEEMQRELDEQGNDTEADTTVATDLLGTSMTFDRSSGDISKDGPLPSSSSLKFSKENLLDDSSASSPSPNASNPVKDVSLETKPPSHVGLHPDSAYGRNPPLHGDVSID</sequence>
<organism evidence="3 4">
    <name type="scientific">Sporisorium scitamineum</name>
    <dbReference type="NCBI Taxonomy" id="49012"/>
    <lineage>
        <taxon>Eukaryota</taxon>
        <taxon>Fungi</taxon>
        <taxon>Dikarya</taxon>
        <taxon>Basidiomycota</taxon>
        <taxon>Ustilaginomycotina</taxon>
        <taxon>Ustilaginomycetes</taxon>
        <taxon>Ustilaginales</taxon>
        <taxon>Ustilaginaceae</taxon>
        <taxon>Sporisorium</taxon>
    </lineage>
</organism>
<feature type="compositionally biased region" description="Low complexity" evidence="1">
    <location>
        <begin position="615"/>
        <end position="627"/>
    </location>
</feature>
<feature type="region of interest" description="Disordered" evidence="1">
    <location>
        <begin position="387"/>
        <end position="426"/>
    </location>
</feature>
<dbReference type="AlphaFoldDB" id="A0A0F7SD70"/>